<proteinExistence type="predicted"/>
<dbReference type="EMBL" id="QPGB01000002">
    <property type="protein sequence ID" value="RCS58039.1"/>
    <property type="molecule type" value="Genomic_DNA"/>
</dbReference>
<reference evidence="1 2" key="1">
    <citation type="journal article" date="2018" name="Int. J. Syst. Evol. Microbiol.">
        <title>Parvibium lacunae gen. nov., sp. nov., a new member of the family Alcaligenaceae isolated from a freshwater pond.</title>
        <authorList>
            <person name="Chen W.M."/>
            <person name="Xie P.B."/>
            <person name="Hsu M.Y."/>
            <person name="Sheu S.Y."/>
        </authorList>
    </citation>
    <scope>NUCLEOTIDE SEQUENCE [LARGE SCALE GENOMIC DNA]</scope>
    <source>
        <strain evidence="1 2">KMB9</strain>
    </source>
</reference>
<dbReference type="Proteomes" id="UP000252357">
    <property type="component" value="Unassembled WGS sequence"/>
</dbReference>
<evidence type="ECO:0000313" key="2">
    <source>
        <dbReference type="Proteomes" id="UP000252357"/>
    </source>
</evidence>
<comment type="caution">
    <text evidence="1">The sequence shown here is derived from an EMBL/GenBank/DDBJ whole genome shotgun (WGS) entry which is preliminary data.</text>
</comment>
<keyword evidence="2" id="KW-1185">Reference proteome</keyword>
<protein>
    <submittedName>
        <fullName evidence="1">Uncharacterized protein</fullName>
    </submittedName>
</protein>
<evidence type="ECO:0000313" key="1">
    <source>
        <dbReference type="EMBL" id="RCS58039.1"/>
    </source>
</evidence>
<name>A0A368L387_9BURK</name>
<dbReference type="AlphaFoldDB" id="A0A368L387"/>
<organism evidence="1 2">
    <name type="scientific">Parvibium lacunae</name>
    <dbReference type="NCBI Taxonomy" id="1888893"/>
    <lineage>
        <taxon>Bacteria</taxon>
        <taxon>Pseudomonadati</taxon>
        <taxon>Pseudomonadota</taxon>
        <taxon>Betaproteobacteria</taxon>
        <taxon>Burkholderiales</taxon>
        <taxon>Alcaligenaceae</taxon>
        <taxon>Parvibium</taxon>
    </lineage>
</organism>
<sequence>MYKDIVQLSSQSIQFLVKESGDVLLNPGAWQDQGDHWQQALPLHLPDGAWGPVNTLGQSYDANGYLLYNGVEGRLHSRRVIILARYVLYKI</sequence>
<gene>
    <name evidence="1" type="ORF">DU000_04135</name>
</gene>
<accession>A0A368L387</accession>
<dbReference type="RefSeq" id="WP_114402126.1">
    <property type="nucleotide sequence ID" value="NZ_QPGB01000002.1"/>
</dbReference>